<dbReference type="AlphaFoldDB" id="A0AAV5RAI9"/>
<feature type="region of interest" description="Disordered" evidence="1">
    <location>
        <begin position="205"/>
        <end position="234"/>
    </location>
</feature>
<gene>
    <name evidence="3" type="ORF">DAPK24_042340</name>
</gene>
<accession>A0AAV5RAI9</accession>
<reference evidence="3 4" key="1">
    <citation type="journal article" date="2023" name="Elife">
        <title>Identification of key yeast species and microbe-microbe interactions impacting larval growth of Drosophila in the wild.</title>
        <authorList>
            <person name="Mure A."/>
            <person name="Sugiura Y."/>
            <person name="Maeda R."/>
            <person name="Honda K."/>
            <person name="Sakurai N."/>
            <person name="Takahashi Y."/>
            <person name="Watada M."/>
            <person name="Katoh T."/>
            <person name="Gotoh A."/>
            <person name="Gotoh Y."/>
            <person name="Taniguchi I."/>
            <person name="Nakamura K."/>
            <person name="Hayashi T."/>
            <person name="Katayama T."/>
            <person name="Uemura T."/>
            <person name="Hattori Y."/>
        </authorList>
    </citation>
    <scope>NUCLEOTIDE SEQUENCE [LARGE SCALE GENOMIC DNA]</scope>
    <source>
        <strain evidence="3 4">PK-24</strain>
    </source>
</reference>
<dbReference type="Pfam" id="PF24181">
    <property type="entry name" value="TPR_TTI1_C"/>
    <property type="match status" value="1"/>
</dbReference>
<dbReference type="InterPro" id="IPR052587">
    <property type="entry name" value="TELO2-interacting_protein_1"/>
</dbReference>
<comment type="caution">
    <text evidence="3">The sequence shown here is derived from an EMBL/GenBank/DDBJ whole genome shotgun (WGS) entry which is preliminary data.</text>
</comment>
<dbReference type="EMBL" id="BTGB01000009">
    <property type="protein sequence ID" value="GMM47636.1"/>
    <property type="molecule type" value="Genomic_DNA"/>
</dbReference>
<organism evidence="3 4">
    <name type="scientific">Pichia kluyveri</name>
    <name type="common">Yeast</name>
    <dbReference type="NCBI Taxonomy" id="36015"/>
    <lineage>
        <taxon>Eukaryota</taxon>
        <taxon>Fungi</taxon>
        <taxon>Dikarya</taxon>
        <taxon>Ascomycota</taxon>
        <taxon>Saccharomycotina</taxon>
        <taxon>Pichiomycetes</taxon>
        <taxon>Pichiales</taxon>
        <taxon>Pichiaceae</taxon>
        <taxon>Pichia</taxon>
    </lineage>
</organism>
<dbReference type="InterPro" id="IPR049362">
    <property type="entry name" value="TTI1_rpt"/>
</dbReference>
<dbReference type="Pfam" id="PF21547">
    <property type="entry name" value="TTI1"/>
    <property type="match status" value="1"/>
</dbReference>
<evidence type="ECO:0000259" key="2">
    <source>
        <dbReference type="Pfam" id="PF24181"/>
    </source>
</evidence>
<keyword evidence="4" id="KW-1185">Reference proteome</keyword>
<dbReference type="GO" id="GO:0005737">
    <property type="term" value="C:cytoplasm"/>
    <property type="evidence" value="ECO:0007669"/>
    <property type="project" value="TreeGrafter"/>
</dbReference>
<dbReference type="InterPro" id="IPR057567">
    <property type="entry name" value="TPR_TTI1_C"/>
</dbReference>
<name>A0AAV5RAI9_PICKL</name>
<feature type="domain" description="TTI1 C-terminal TPR" evidence="2">
    <location>
        <begin position="172"/>
        <end position="335"/>
    </location>
</feature>
<dbReference type="SUPFAM" id="SSF48371">
    <property type="entry name" value="ARM repeat"/>
    <property type="match status" value="1"/>
</dbReference>
<evidence type="ECO:0000313" key="4">
    <source>
        <dbReference type="Proteomes" id="UP001378960"/>
    </source>
</evidence>
<protein>
    <submittedName>
        <fullName evidence="3">Tti1 protein</fullName>
    </submittedName>
</protein>
<dbReference type="PANTHER" id="PTHR18460:SF3">
    <property type="entry name" value="TELO2-INTERACTING PROTEIN 1 HOMOLOG"/>
    <property type="match status" value="1"/>
</dbReference>
<evidence type="ECO:0000256" key="1">
    <source>
        <dbReference type="SAM" id="MobiDB-lite"/>
    </source>
</evidence>
<proteinExistence type="predicted"/>
<dbReference type="PANTHER" id="PTHR18460">
    <property type="entry name" value="TEL2 INTERACTING PROTEIN 1 TTI1 FAMILY MEMBER"/>
    <property type="match status" value="1"/>
</dbReference>
<evidence type="ECO:0000313" key="3">
    <source>
        <dbReference type="EMBL" id="GMM47636.1"/>
    </source>
</evidence>
<sequence length="450" mass="51929">MSLLKEDFEDELIDVLYPVVECLASSDENIRIEAQKVSLNIAHLLYDGSIQKMISENSDYLVDSLSSKLVAEELTPKVPIILSVIVKLGSMDIVAELDDIIKTIFTLLDMYYGYNSLVEGFFLVFDEVISKVYDDLKDWDFDKYALDSATENVEYFGMWGLKSEEEVEEFINKKAEVIDDIMQDSDDEDDQNEEILRKDKILEIDSDDSDGESDSKSIPSVNHNDQEEDDDDSKWTSPIEYKLYTTISNILSYAERLMQSNSIQLAIILLRIINRVLPLLATQYSKFLPLAVQMWELISHTINHTEDLRVISSCVDIFQTLVKYGNTFFTTRFIDIYNTLTKSKRLRPIIENQLKRVIQSQKNKVESKKVNFTSTSTNWEYELFKKICEFLVFALQKLGRFIANDVAISIISITIWYNPNINDYGYFDELAIFLSSYKNENDVVSKLGLD</sequence>
<dbReference type="InterPro" id="IPR016024">
    <property type="entry name" value="ARM-type_fold"/>
</dbReference>
<dbReference type="Proteomes" id="UP001378960">
    <property type="component" value="Unassembled WGS sequence"/>
</dbReference>